<accession>A0AAP4EXM9</accession>
<dbReference type="RefSeq" id="WP_283231141.1">
    <property type="nucleotide sequence ID" value="NZ_JASGBQ010000017.1"/>
</dbReference>
<evidence type="ECO:0000256" key="2">
    <source>
        <dbReference type="ARBA" id="ARBA00022722"/>
    </source>
</evidence>
<dbReference type="AlphaFoldDB" id="A0AAP4EXM9"/>
<dbReference type="InterPro" id="IPR014721">
    <property type="entry name" value="Ribsml_uS5_D2-typ_fold_subgr"/>
</dbReference>
<dbReference type="EC" id="3.1.26.5" evidence="6 7"/>
<evidence type="ECO:0000256" key="6">
    <source>
        <dbReference type="HAMAP-Rule" id="MF_00227"/>
    </source>
</evidence>
<evidence type="ECO:0000256" key="3">
    <source>
        <dbReference type="ARBA" id="ARBA00022759"/>
    </source>
</evidence>
<comment type="subunit">
    <text evidence="6">Consists of a catalytic RNA component (M1 or rnpB) and a protein subunit.</text>
</comment>
<name>A0AAP4EXM9_9FIRM</name>
<dbReference type="InterPro" id="IPR020568">
    <property type="entry name" value="Ribosomal_Su5_D2-typ_SF"/>
</dbReference>
<dbReference type="Proteomes" id="UP001300383">
    <property type="component" value="Unassembled WGS sequence"/>
</dbReference>
<organism evidence="8 9">
    <name type="scientific">Fusibacillus kribbianus</name>
    <dbReference type="NCBI Taxonomy" id="3044208"/>
    <lineage>
        <taxon>Bacteria</taxon>
        <taxon>Bacillati</taxon>
        <taxon>Bacillota</taxon>
        <taxon>Clostridia</taxon>
        <taxon>Lachnospirales</taxon>
        <taxon>Lachnospiraceae</taxon>
        <taxon>Fusibacillus</taxon>
    </lineage>
</organism>
<dbReference type="GO" id="GO:0000049">
    <property type="term" value="F:tRNA binding"/>
    <property type="evidence" value="ECO:0007669"/>
    <property type="project" value="UniProtKB-UniRule"/>
</dbReference>
<evidence type="ECO:0000256" key="7">
    <source>
        <dbReference type="NCBIfam" id="TIGR00188"/>
    </source>
</evidence>
<comment type="catalytic activity">
    <reaction evidence="6">
        <text>Endonucleolytic cleavage of RNA, removing 5'-extranucleotides from tRNA precursor.</text>
        <dbReference type="EC" id="3.1.26.5"/>
    </reaction>
</comment>
<comment type="caution">
    <text evidence="8">The sequence shown here is derived from an EMBL/GenBank/DDBJ whole genome shotgun (WGS) entry which is preliminary data.</text>
</comment>
<dbReference type="SUPFAM" id="SSF54211">
    <property type="entry name" value="Ribosomal protein S5 domain 2-like"/>
    <property type="match status" value="1"/>
</dbReference>
<evidence type="ECO:0000313" key="9">
    <source>
        <dbReference type="Proteomes" id="UP001300383"/>
    </source>
</evidence>
<keyword evidence="9" id="KW-1185">Reference proteome</keyword>
<dbReference type="PANTHER" id="PTHR33992:SF1">
    <property type="entry name" value="RIBONUCLEASE P PROTEIN COMPONENT"/>
    <property type="match status" value="1"/>
</dbReference>
<keyword evidence="4 6" id="KW-0378">Hydrolase</keyword>
<dbReference type="NCBIfam" id="TIGR00188">
    <property type="entry name" value="rnpA"/>
    <property type="match status" value="1"/>
</dbReference>
<evidence type="ECO:0000256" key="1">
    <source>
        <dbReference type="ARBA" id="ARBA00022694"/>
    </source>
</evidence>
<dbReference type="EMBL" id="JASGBQ010000017">
    <property type="protein sequence ID" value="MDI9242694.1"/>
    <property type="molecule type" value="Genomic_DNA"/>
</dbReference>
<comment type="similarity">
    <text evidence="6">Belongs to the RnpA family.</text>
</comment>
<dbReference type="Pfam" id="PF00825">
    <property type="entry name" value="Ribonuclease_P"/>
    <property type="match status" value="1"/>
</dbReference>
<dbReference type="GO" id="GO:0030677">
    <property type="term" value="C:ribonuclease P complex"/>
    <property type="evidence" value="ECO:0007669"/>
    <property type="project" value="TreeGrafter"/>
</dbReference>
<evidence type="ECO:0000256" key="5">
    <source>
        <dbReference type="ARBA" id="ARBA00022884"/>
    </source>
</evidence>
<dbReference type="Gene3D" id="3.30.230.10">
    <property type="match status" value="1"/>
</dbReference>
<evidence type="ECO:0000313" key="8">
    <source>
        <dbReference type="EMBL" id="MDI9242694.1"/>
    </source>
</evidence>
<keyword evidence="2 6" id="KW-0540">Nuclease</keyword>
<keyword evidence="3 6" id="KW-0255">Endonuclease</keyword>
<reference evidence="8 9" key="1">
    <citation type="submission" date="2023-05" db="EMBL/GenBank/DDBJ databases">
        <title>[ruminococcus] sp. nov., isolated from a pig farm feces dump.</title>
        <authorList>
            <person name="Chang Y.-H."/>
        </authorList>
    </citation>
    <scope>NUCLEOTIDE SEQUENCE [LARGE SCALE GENOMIC DNA]</scope>
    <source>
        <strain evidence="8 9">YH-rum2234</strain>
    </source>
</reference>
<dbReference type="GO" id="GO:0004526">
    <property type="term" value="F:ribonuclease P activity"/>
    <property type="evidence" value="ECO:0007669"/>
    <property type="project" value="UniProtKB-UniRule"/>
</dbReference>
<sequence>MQKFHSLTNNRDFQSVYRTGKSLANQYLVMYVKKRDDEEENRVGISVSKKVGNSVVRHRLKRLIRESYRLNCGQAARGFDLVIIAREKSNGKTYQEIEGALLSLLKNHHLI</sequence>
<dbReference type="InterPro" id="IPR000100">
    <property type="entry name" value="RNase_P"/>
</dbReference>
<keyword evidence="5 6" id="KW-0694">RNA-binding</keyword>
<keyword evidence="1 6" id="KW-0819">tRNA processing</keyword>
<comment type="function">
    <text evidence="6">RNaseP catalyzes the removal of the 5'-leader sequence from pre-tRNA to produce the mature 5'-terminus. It can also cleave other RNA substrates such as 4.5S RNA. The protein component plays an auxiliary but essential role in vivo by binding to the 5'-leader sequence and broadening the substrate specificity of the ribozyme.</text>
</comment>
<evidence type="ECO:0000256" key="4">
    <source>
        <dbReference type="ARBA" id="ARBA00022801"/>
    </source>
</evidence>
<protein>
    <recommendedName>
        <fullName evidence="6 7">Ribonuclease P protein component</fullName>
        <shortName evidence="6">RNase P protein</shortName>
        <shortName evidence="6">RNaseP protein</shortName>
        <ecNumber evidence="6 7">3.1.26.5</ecNumber>
    </recommendedName>
    <alternativeName>
        <fullName evidence="6">Protein C5</fullName>
    </alternativeName>
</protein>
<dbReference type="PANTHER" id="PTHR33992">
    <property type="entry name" value="RIBONUCLEASE P PROTEIN COMPONENT"/>
    <property type="match status" value="1"/>
</dbReference>
<dbReference type="GO" id="GO:0001682">
    <property type="term" value="P:tRNA 5'-leader removal"/>
    <property type="evidence" value="ECO:0007669"/>
    <property type="project" value="UniProtKB-UniRule"/>
</dbReference>
<gene>
    <name evidence="6 8" type="primary">rnpA</name>
    <name evidence="8" type="ORF">QJ036_09450</name>
</gene>
<dbReference type="HAMAP" id="MF_00227">
    <property type="entry name" value="RNase_P"/>
    <property type="match status" value="1"/>
</dbReference>
<dbReference type="GO" id="GO:0042781">
    <property type="term" value="F:3'-tRNA processing endoribonuclease activity"/>
    <property type="evidence" value="ECO:0007669"/>
    <property type="project" value="TreeGrafter"/>
</dbReference>
<proteinExistence type="inferred from homology"/>